<keyword evidence="10" id="KW-0560">Oxidoreductase</keyword>
<protein>
    <recommendedName>
        <fullName evidence="18">Cytochrome P450</fullName>
    </recommendedName>
</protein>
<reference evidence="16" key="1">
    <citation type="submission" date="2022-01" db="EMBL/GenBank/DDBJ databases">
        <authorList>
            <person name="King R."/>
        </authorList>
    </citation>
    <scope>NUCLEOTIDE SEQUENCE</scope>
</reference>
<dbReference type="Gene3D" id="1.10.630.10">
    <property type="entry name" value="Cytochrome P450"/>
    <property type="match status" value="1"/>
</dbReference>
<keyword evidence="9" id="KW-0492">Microsome</keyword>
<reference evidence="16" key="2">
    <citation type="submission" date="2022-10" db="EMBL/GenBank/DDBJ databases">
        <authorList>
            <consortium name="ENA_rothamsted_submissions"/>
            <consortium name="culmorum"/>
            <person name="King R."/>
        </authorList>
    </citation>
    <scope>NUCLEOTIDE SEQUENCE</scope>
</reference>
<dbReference type="InterPro" id="IPR036396">
    <property type="entry name" value="Cyt_P450_sf"/>
</dbReference>
<dbReference type="GO" id="GO:0020037">
    <property type="term" value="F:heme binding"/>
    <property type="evidence" value="ECO:0007669"/>
    <property type="project" value="InterPro"/>
</dbReference>
<gene>
    <name evidence="16" type="ORF">PHAECO_LOCUS2486</name>
</gene>
<name>A0A9N9X150_PHACE</name>
<evidence type="ECO:0000256" key="6">
    <source>
        <dbReference type="ARBA" id="ARBA00022617"/>
    </source>
</evidence>
<evidence type="ECO:0000256" key="15">
    <source>
        <dbReference type="SAM" id="Phobius"/>
    </source>
</evidence>
<evidence type="ECO:0000256" key="10">
    <source>
        <dbReference type="ARBA" id="ARBA00023002"/>
    </source>
</evidence>
<evidence type="ECO:0000256" key="13">
    <source>
        <dbReference type="ARBA" id="ARBA00023136"/>
    </source>
</evidence>
<dbReference type="PRINTS" id="PR00385">
    <property type="entry name" value="P450"/>
</dbReference>
<dbReference type="CDD" id="cd20628">
    <property type="entry name" value="CYP4"/>
    <property type="match status" value="1"/>
</dbReference>
<evidence type="ECO:0000313" key="17">
    <source>
        <dbReference type="Proteomes" id="UP001153737"/>
    </source>
</evidence>
<dbReference type="SUPFAM" id="SSF48264">
    <property type="entry name" value="Cytochrome P450"/>
    <property type="match status" value="1"/>
</dbReference>
<comment type="function">
    <text evidence="2">May be involved in the metabolism of insect hormones and in the breakdown of synthetic insecticides.</text>
</comment>
<accession>A0A9N9X150</accession>
<proteinExistence type="inferred from homology"/>
<feature type="transmembrane region" description="Helical" evidence="15">
    <location>
        <begin position="434"/>
        <end position="451"/>
    </location>
</feature>
<organism evidence="16 17">
    <name type="scientific">Phaedon cochleariae</name>
    <name type="common">Mustard beetle</name>
    <dbReference type="NCBI Taxonomy" id="80249"/>
    <lineage>
        <taxon>Eukaryota</taxon>
        <taxon>Metazoa</taxon>
        <taxon>Ecdysozoa</taxon>
        <taxon>Arthropoda</taxon>
        <taxon>Hexapoda</taxon>
        <taxon>Insecta</taxon>
        <taxon>Pterygota</taxon>
        <taxon>Neoptera</taxon>
        <taxon>Endopterygota</taxon>
        <taxon>Coleoptera</taxon>
        <taxon>Polyphaga</taxon>
        <taxon>Cucujiformia</taxon>
        <taxon>Chrysomeloidea</taxon>
        <taxon>Chrysomelidae</taxon>
        <taxon>Chrysomelinae</taxon>
        <taxon>Chrysomelini</taxon>
        <taxon>Phaedon</taxon>
    </lineage>
</organism>
<evidence type="ECO:0000256" key="1">
    <source>
        <dbReference type="ARBA" id="ARBA00001971"/>
    </source>
</evidence>
<dbReference type="AlphaFoldDB" id="A0A9N9X150"/>
<keyword evidence="11 14" id="KW-0408">Iron</keyword>
<dbReference type="InterPro" id="IPR002401">
    <property type="entry name" value="Cyt_P450_E_grp-I"/>
</dbReference>
<evidence type="ECO:0000256" key="2">
    <source>
        <dbReference type="ARBA" id="ARBA00003690"/>
    </source>
</evidence>
<evidence type="ECO:0000256" key="7">
    <source>
        <dbReference type="ARBA" id="ARBA00022723"/>
    </source>
</evidence>
<feature type="binding site" description="axial binding residue" evidence="14">
    <location>
        <position position="433"/>
    </location>
    <ligand>
        <name>heme</name>
        <dbReference type="ChEBI" id="CHEBI:30413"/>
    </ligand>
    <ligandPart>
        <name>Fe</name>
        <dbReference type="ChEBI" id="CHEBI:18248"/>
    </ligandPart>
</feature>
<dbReference type="InterPro" id="IPR001128">
    <property type="entry name" value="Cyt_P450"/>
</dbReference>
<keyword evidence="15" id="KW-0812">Transmembrane</keyword>
<evidence type="ECO:0000256" key="11">
    <source>
        <dbReference type="ARBA" id="ARBA00023004"/>
    </source>
</evidence>
<comment type="cofactor">
    <cofactor evidence="1 14">
        <name>heme</name>
        <dbReference type="ChEBI" id="CHEBI:30413"/>
    </cofactor>
</comment>
<dbReference type="GO" id="GO:0005506">
    <property type="term" value="F:iron ion binding"/>
    <property type="evidence" value="ECO:0007669"/>
    <property type="project" value="InterPro"/>
</dbReference>
<evidence type="ECO:0008006" key="18">
    <source>
        <dbReference type="Google" id="ProtNLM"/>
    </source>
</evidence>
<dbReference type="Proteomes" id="UP001153737">
    <property type="component" value="Chromosome 11"/>
</dbReference>
<keyword evidence="13 15" id="KW-0472">Membrane</keyword>
<evidence type="ECO:0000256" key="9">
    <source>
        <dbReference type="ARBA" id="ARBA00022848"/>
    </source>
</evidence>
<evidence type="ECO:0000256" key="14">
    <source>
        <dbReference type="PIRSR" id="PIRSR602401-1"/>
    </source>
</evidence>
<keyword evidence="8" id="KW-0256">Endoplasmic reticulum</keyword>
<keyword evidence="7 14" id="KW-0479">Metal-binding</keyword>
<evidence type="ECO:0000313" key="16">
    <source>
        <dbReference type="EMBL" id="CAG9814837.1"/>
    </source>
</evidence>
<evidence type="ECO:0000256" key="3">
    <source>
        <dbReference type="ARBA" id="ARBA00004174"/>
    </source>
</evidence>
<keyword evidence="6 14" id="KW-0349">Heme</keyword>
<dbReference type="EMBL" id="OU896717">
    <property type="protein sequence ID" value="CAG9814837.1"/>
    <property type="molecule type" value="Genomic_DNA"/>
</dbReference>
<sequence>MFLLLSTVSAILAIWYLKFLWGRRKMYIHSWNTPGPFAFPLVGCSYLFLSDLQGANRRVIELLRLYPGLMRLWLGPYLIYIPTKPEYVQKLLNNVLEKQETIRYNDYPGRTGLIAASVKVWKRHRKMIMPTFSQKILNSFMDKFNEKAQILCKQMDEHVGQKNVDFYDMISKCTLDIICETAMGIGMNTQTIPSDYDSSMNRLIELICLRAMNVRYHIEFIWKLSSAGKSWKKPYEICRNFTSNVIKKKIEEHTCNSKETVVETRRTEPFLDYLVKTESFTEQELCDEVNTVLAAGTETSARTVLSMMMALGVYQDIQEKVYEEVMEVLGPDRQVEPQDISRMKYTDRAVKETLRIFPTAPVTVRTVETDLRLDEKYLIPEGSIIFILLTALHRDPNYWPDPFKFDPDRFLPENIAKRHAGSYLPFMSGPRNCIGGGFAIMSIITIIAHLTRKYRFFTEYKTLEEIEVLPLLSLKLVNGSKLWIERR</sequence>
<comment type="similarity">
    <text evidence="5">Belongs to the cytochrome P450 family.</text>
</comment>
<comment type="subcellular location">
    <subcellularLocation>
        <location evidence="4">Endoplasmic reticulum membrane</location>
        <topology evidence="4">Peripheral membrane protein</topology>
    </subcellularLocation>
    <subcellularLocation>
        <location evidence="3">Microsome membrane</location>
        <topology evidence="3">Peripheral membrane protein</topology>
    </subcellularLocation>
</comment>
<evidence type="ECO:0000256" key="4">
    <source>
        <dbReference type="ARBA" id="ARBA00004406"/>
    </source>
</evidence>
<keyword evidence="17" id="KW-1185">Reference proteome</keyword>
<dbReference type="PANTHER" id="PTHR24291:SF189">
    <property type="entry name" value="CYTOCHROME P450 4C3-RELATED"/>
    <property type="match status" value="1"/>
</dbReference>
<evidence type="ECO:0000256" key="8">
    <source>
        <dbReference type="ARBA" id="ARBA00022824"/>
    </source>
</evidence>
<keyword evidence="15" id="KW-1133">Transmembrane helix</keyword>
<dbReference type="Pfam" id="PF00067">
    <property type="entry name" value="p450"/>
    <property type="match status" value="1"/>
</dbReference>
<dbReference type="OrthoDB" id="1470350at2759"/>
<keyword evidence="12" id="KW-0503">Monooxygenase</keyword>
<dbReference type="InterPro" id="IPR050196">
    <property type="entry name" value="Cytochrome_P450_Monoox"/>
</dbReference>
<dbReference type="GO" id="GO:0005789">
    <property type="term" value="C:endoplasmic reticulum membrane"/>
    <property type="evidence" value="ECO:0007669"/>
    <property type="project" value="UniProtKB-SubCell"/>
</dbReference>
<evidence type="ECO:0000256" key="5">
    <source>
        <dbReference type="ARBA" id="ARBA00010617"/>
    </source>
</evidence>
<evidence type="ECO:0000256" key="12">
    <source>
        <dbReference type="ARBA" id="ARBA00023033"/>
    </source>
</evidence>
<dbReference type="PRINTS" id="PR00463">
    <property type="entry name" value="EP450I"/>
</dbReference>
<dbReference type="GO" id="GO:0004497">
    <property type="term" value="F:monooxygenase activity"/>
    <property type="evidence" value="ECO:0007669"/>
    <property type="project" value="UniProtKB-KW"/>
</dbReference>
<dbReference type="PANTHER" id="PTHR24291">
    <property type="entry name" value="CYTOCHROME P450 FAMILY 4"/>
    <property type="match status" value="1"/>
</dbReference>
<dbReference type="GO" id="GO:0016705">
    <property type="term" value="F:oxidoreductase activity, acting on paired donors, with incorporation or reduction of molecular oxygen"/>
    <property type="evidence" value="ECO:0007669"/>
    <property type="project" value="InterPro"/>
</dbReference>